<reference evidence="1 2" key="1">
    <citation type="submission" date="2016-10" db="EMBL/GenBank/DDBJ databases">
        <authorList>
            <person name="de Groot N.N."/>
        </authorList>
    </citation>
    <scope>NUCLEOTIDE SEQUENCE [LARGE SCALE GENOMIC DNA]</scope>
    <source>
        <strain evidence="1 2">DSM 23995</strain>
    </source>
</reference>
<evidence type="ECO:0000313" key="1">
    <source>
        <dbReference type="EMBL" id="SFF01859.1"/>
    </source>
</evidence>
<name>A0A1I2FAA8_9BACI</name>
<gene>
    <name evidence="1" type="ORF">SAMN05192532_11012</name>
</gene>
<organism evidence="1 2">
    <name type="scientific">Alteribacillus iranensis</name>
    <dbReference type="NCBI Taxonomy" id="930128"/>
    <lineage>
        <taxon>Bacteria</taxon>
        <taxon>Bacillati</taxon>
        <taxon>Bacillota</taxon>
        <taxon>Bacilli</taxon>
        <taxon>Bacillales</taxon>
        <taxon>Bacillaceae</taxon>
        <taxon>Alteribacillus</taxon>
    </lineage>
</organism>
<dbReference type="EMBL" id="FONT01000010">
    <property type="protein sequence ID" value="SFF01859.1"/>
    <property type="molecule type" value="Genomic_DNA"/>
</dbReference>
<dbReference type="RefSeq" id="WP_091663824.1">
    <property type="nucleotide sequence ID" value="NZ_FONT01000010.1"/>
</dbReference>
<sequence length="106" mass="12561">MERNTYYIQMHPNMMRITNVKLDDNTIQYGVRATPEEKLELEKRMDEVQRDDASPSLLLERVHDEYLEEDAKAGLNMETKQLFQKIYELGTPETKKFLEEQGMATF</sequence>
<dbReference type="Proteomes" id="UP000199516">
    <property type="component" value="Unassembled WGS sequence"/>
</dbReference>
<dbReference type="STRING" id="930128.SAMN05192532_11012"/>
<evidence type="ECO:0000313" key="2">
    <source>
        <dbReference type="Proteomes" id="UP000199516"/>
    </source>
</evidence>
<dbReference type="AlphaFoldDB" id="A0A1I2FAA8"/>
<keyword evidence="2" id="KW-1185">Reference proteome</keyword>
<accession>A0A1I2FAA8</accession>
<protein>
    <submittedName>
        <fullName evidence="1">Uncharacterized protein</fullName>
    </submittedName>
</protein>
<proteinExistence type="predicted"/>
<dbReference type="OrthoDB" id="2706506at2"/>